<dbReference type="InterPro" id="IPR012951">
    <property type="entry name" value="BBE"/>
</dbReference>
<dbReference type="EMBL" id="JAVHNQ010000006">
    <property type="protein sequence ID" value="KAK6344376.1"/>
    <property type="molecule type" value="Genomic_DNA"/>
</dbReference>
<dbReference type="InterPro" id="IPR016166">
    <property type="entry name" value="FAD-bd_PCMH"/>
</dbReference>
<dbReference type="Pfam" id="PF01565">
    <property type="entry name" value="FAD_binding_4"/>
    <property type="match status" value="1"/>
</dbReference>
<comment type="caution">
    <text evidence="5">The sequence shown here is derived from an EMBL/GenBank/DDBJ whole genome shotgun (WGS) entry which is preliminary data.</text>
</comment>
<sequence length="611" mass="67022">MIYLCLPILLVLTPGSSNMKLRDVSISGMHLFTALTYLSSTRIFAEATNRPRCKCQPKQSCWPDSHAWSRLNITTNGALLKTVPPGIVCYPGPAYDKEACEKISELSKLHTWISQSPFNVMHAGWNGNPCPPTNGTEANGTCNSLLGDPVYVINVTEPSQVEAGVKFAAKYNVRLIVKNTGHEFLGRSSGAHSLSIWTHNLQSVEFSENFKPESCPQAKPHSAVTVGAGLQWKELVTQAGKHGKLVVTGGNPTVGCIGGFLQGGGHSPISNKYGLAVDQVLEFKLITPAGKYITANECENSDYFWALRGGGGSTFGVVTSATLKTYPTQPMITAVQSFNLTSDKTDIFWEWMAYVHSEIPRLSEAGVMGYSFIFGNANSGQLSWMALLSTVGGDIDKLTELLNPLYANATTSRYENDISWSQNNITFPDYQSFFTAVFQPETVGGTAVLPSRLLDGRALTEDPTLFAATLKKMWSPFVGAYLGHLVGGPGVAQYKNVDMALNPAWRRTYNHFIAASGFDTEDVKDVVVNNARNVLEYNLRKLAPETGQYLNEALYNSEGWQQANWGENYPRLYSFKNEIDPNGVLYCFNCVGSERWVESYNGTLCRASWAS</sequence>
<keyword evidence="3" id="KW-0732">Signal</keyword>
<proteinExistence type="inferred from homology"/>
<keyword evidence="2" id="KW-0560">Oxidoreductase</keyword>
<dbReference type="GO" id="GO:0071949">
    <property type="term" value="F:FAD binding"/>
    <property type="evidence" value="ECO:0007669"/>
    <property type="project" value="InterPro"/>
</dbReference>
<keyword evidence="6" id="KW-1185">Reference proteome</keyword>
<evidence type="ECO:0000259" key="4">
    <source>
        <dbReference type="PROSITE" id="PS51387"/>
    </source>
</evidence>
<evidence type="ECO:0000256" key="3">
    <source>
        <dbReference type="SAM" id="SignalP"/>
    </source>
</evidence>
<dbReference type="PROSITE" id="PS51387">
    <property type="entry name" value="FAD_PCMH"/>
    <property type="match status" value="1"/>
</dbReference>
<gene>
    <name evidence="5" type="ORF">TWF696_008015</name>
</gene>
<evidence type="ECO:0000313" key="5">
    <source>
        <dbReference type="EMBL" id="KAK6344376.1"/>
    </source>
</evidence>
<evidence type="ECO:0000313" key="6">
    <source>
        <dbReference type="Proteomes" id="UP001375240"/>
    </source>
</evidence>
<reference evidence="5 6" key="1">
    <citation type="submission" date="2019-10" db="EMBL/GenBank/DDBJ databases">
        <authorList>
            <person name="Palmer J.M."/>
        </authorList>
    </citation>
    <scope>NUCLEOTIDE SEQUENCE [LARGE SCALE GENOMIC DNA]</scope>
    <source>
        <strain evidence="5 6">TWF696</strain>
    </source>
</reference>
<dbReference type="SUPFAM" id="SSF56176">
    <property type="entry name" value="FAD-binding/transporter-associated domain-like"/>
    <property type="match status" value="1"/>
</dbReference>
<feature type="signal peptide" evidence="3">
    <location>
        <begin position="1"/>
        <end position="18"/>
    </location>
</feature>
<dbReference type="AlphaFoldDB" id="A0AAV9UT13"/>
<dbReference type="InterPro" id="IPR006094">
    <property type="entry name" value="Oxid_FAD_bind_N"/>
</dbReference>
<accession>A0AAV9UT13</accession>
<protein>
    <recommendedName>
        <fullName evidence="4">FAD-binding PCMH-type domain-containing protein</fullName>
    </recommendedName>
</protein>
<dbReference type="InterPro" id="IPR036318">
    <property type="entry name" value="FAD-bd_PCMH-like_sf"/>
</dbReference>
<dbReference type="PANTHER" id="PTHR13878:SF91">
    <property type="entry name" value="FAD BINDING DOMAIN PROTEIN (AFU_ORTHOLOGUE AFUA_6G12070)-RELATED"/>
    <property type="match status" value="1"/>
</dbReference>
<dbReference type="Proteomes" id="UP001375240">
    <property type="component" value="Unassembled WGS sequence"/>
</dbReference>
<feature type="domain" description="FAD-binding PCMH-type" evidence="4">
    <location>
        <begin position="145"/>
        <end position="328"/>
    </location>
</feature>
<evidence type="ECO:0000256" key="2">
    <source>
        <dbReference type="ARBA" id="ARBA00023002"/>
    </source>
</evidence>
<dbReference type="PANTHER" id="PTHR13878">
    <property type="entry name" value="GULONOLACTONE OXIDASE"/>
    <property type="match status" value="1"/>
</dbReference>
<dbReference type="InterPro" id="IPR016169">
    <property type="entry name" value="FAD-bd_PCMH_sub2"/>
</dbReference>
<dbReference type="Pfam" id="PF08031">
    <property type="entry name" value="BBE"/>
    <property type="match status" value="1"/>
</dbReference>
<feature type="chain" id="PRO_5043765606" description="FAD-binding PCMH-type domain-containing protein" evidence="3">
    <location>
        <begin position="19"/>
        <end position="611"/>
    </location>
</feature>
<dbReference type="GO" id="GO:0016491">
    <property type="term" value="F:oxidoreductase activity"/>
    <property type="evidence" value="ECO:0007669"/>
    <property type="project" value="UniProtKB-KW"/>
</dbReference>
<organism evidence="5 6">
    <name type="scientific">Orbilia brochopaga</name>
    <dbReference type="NCBI Taxonomy" id="3140254"/>
    <lineage>
        <taxon>Eukaryota</taxon>
        <taxon>Fungi</taxon>
        <taxon>Dikarya</taxon>
        <taxon>Ascomycota</taxon>
        <taxon>Pezizomycotina</taxon>
        <taxon>Orbiliomycetes</taxon>
        <taxon>Orbiliales</taxon>
        <taxon>Orbiliaceae</taxon>
        <taxon>Orbilia</taxon>
    </lineage>
</organism>
<evidence type="ECO:0000256" key="1">
    <source>
        <dbReference type="ARBA" id="ARBA00005466"/>
    </source>
</evidence>
<comment type="similarity">
    <text evidence="1">Belongs to the oxygen-dependent FAD-linked oxidoreductase family.</text>
</comment>
<dbReference type="InterPro" id="IPR050432">
    <property type="entry name" value="FAD-linked_Oxidoreductases_BP"/>
</dbReference>
<dbReference type="Gene3D" id="3.30.465.10">
    <property type="match status" value="2"/>
</dbReference>
<name>A0AAV9UT13_9PEZI</name>